<protein>
    <recommendedName>
        <fullName evidence="3">Cyanobacteria-specific protein containing UvrC-like endonuclease domain</fullName>
    </recommendedName>
</protein>
<name>A9BBV4_PROM4</name>
<dbReference type="Proteomes" id="UP000000788">
    <property type="component" value="Chromosome"/>
</dbReference>
<accession>A9BBV4</accession>
<organism evidence="1 2">
    <name type="scientific">Prochlorococcus marinus (strain MIT 9211)</name>
    <dbReference type="NCBI Taxonomy" id="93059"/>
    <lineage>
        <taxon>Bacteria</taxon>
        <taxon>Bacillati</taxon>
        <taxon>Cyanobacteriota</taxon>
        <taxon>Cyanophyceae</taxon>
        <taxon>Synechococcales</taxon>
        <taxon>Prochlorococcaceae</taxon>
        <taxon>Prochlorococcus</taxon>
    </lineage>
</organism>
<evidence type="ECO:0008006" key="3">
    <source>
        <dbReference type="Google" id="ProtNLM"/>
    </source>
</evidence>
<dbReference type="KEGG" id="pmj:P9211_13851"/>
<evidence type="ECO:0000313" key="1">
    <source>
        <dbReference type="EMBL" id="ABX09316.1"/>
    </source>
</evidence>
<dbReference type="HOGENOM" id="CLU_1407554_0_0_3"/>
<dbReference type="AlphaFoldDB" id="A9BBV4"/>
<proteinExistence type="predicted"/>
<reference evidence="1 2" key="1">
    <citation type="journal article" date="2007" name="PLoS Genet.">
        <title>Patterns and implications of gene gain and loss in the evolution of Prochlorococcus.</title>
        <authorList>
            <person name="Kettler G.C."/>
            <person name="Martiny A.C."/>
            <person name="Huang K."/>
            <person name="Zucker J."/>
            <person name="Coleman M.L."/>
            <person name="Rodrigue S."/>
            <person name="Chen F."/>
            <person name="Lapidus A."/>
            <person name="Ferriera S."/>
            <person name="Johnson J."/>
            <person name="Steglich C."/>
            <person name="Church G.M."/>
            <person name="Richardson P."/>
            <person name="Chisholm S.W."/>
        </authorList>
    </citation>
    <scope>NUCLEOTIDE SEQUENCE [LARGE SCALE GENOMIC DNA]</scope>
    <source>
        <strain evidence="2">MIT 9211</strain>
    </source>
</reference>
<dbReference type="STRING" id="93059.P9211_13851"/>
<sequence>MKQLKKQGELFQEPDFLYKSKHSSKDFFLNKKTLQDWQQAVHNYQSKLFQGVAPNQLQGNLFNSNLESTNALLDPLRLTPLPINFWRWPESMHRGPAIYLVMDRPKSINSNLLLYIGETVSAEKRWKGDHDCKKYIDAYVQAFQKVSLGTQLSIRFWTDVPKETRSRRQLEQELIQTWIPPFNKETRDHWNTPFTSGINS</sequence>
<evidence type="ECO:0000313" key="2">
    <source>
        <dbReference type="Proteomes" id="UP000000788"/>
    </source>
</evidence>
<gene>
    <name evidence="1" type="ordered locus">P9211_13851</name>
</gene>
<dbReference type="eggNOG" id="ENOG50313YR">
    <property type="taxonomic scope" value="Bacteria"/>
</dbReference>
<dbReference type="RefSeq" id="WP_012195937.1">
    <property type="nucleotide sequence ID" value="NC_009976.1"/>
</dbReference>
<dbReference type="EMBL" id="CP000878">
    <property type="protein sequence ID" value="ABX09316.1"/>
    <property type="molecule type" value="Genomic_DNA"/>
</dbReference>
<dbReference type="OrthoDB" id="508938at2"/>
<keyword evidence="2" id="KW-1185">Reference proteome</keyword>